<dbReference type="EMBL" id="JBJQOH010000007">
    <property type="protein sequence ID" value="KAL3679960.1"/>
    <property type="molecule type" value="Genomic_DNA"/>
</dbReference>
<evidence type="ECO:0000256" key="2">
    <source>
        <dbReference type="SAM" id="MobiDB-lite"/>
    </source>
</evidence>
<comment type="caution">
    <text evidence="4">The sequence shown here is derived from an EMBL/GenBank/DDBJ whole genome shotgun (WGS) entry which is preliminary data.</text>
</comment>
<feature type="compositionally biased region" description="Pro residues" evidence="2">
    <location>
        <begin position="150"/>
        <end position="159"/>
    </location>
</feature>
<organism evidence="4 5">
    <name type="scientific">Riccia sorocarpa</name>
    <dbReference type="NCBI Taxonomy" id="122646"/>
    <lineage>
        <taxon>Eukaryota</taxon>
        <taxon>Viridiplantae</taxon>
        <taxon>Streptophyta</taxon>
        <taxon>Embryophyta</taxon>
        <taxon>Marchantiophyta</taxon>
        <taxon>Marchantiopsida</taxon>
        <taxon>Marchantiidae</taxon>
        <taxon>Marchantiales</taxon>
        <taxon>Ricciaceae</taxon>
        <taxon>Riccia</taxon>
    </lineage>
</organism>
<accession>A0ABD3GPK5</accession>
<dbReference type="CDD" id="cd08204">
    <property type="entry name" value="ArfGap"/>
    <property type="match status" value="1"/>
</dbReference>
<dbReference type="InterPro" id="IPR051718">
    <property type="entry name" value="ARF_GTPase-activating"/>
</dbReference>
<keyword evidence="1" id="KW-0479">Metal-binding</keyword>
<dbReference type="AlphaFoldDB" id="A0ABD3GPK5"/>
<dbReference type="PRINTS" id="PR00405">
    <property type="entry name" value="REVINTRACTNG"/>
</dbReference>
<dbReference type="PANTHER" id="PTHR45705:SF1">
    <property type="entry name" value="FI20236P1"/>
    <property type="match status" value="1"/>
</dbReference>
<name>A0ABD3GPK5_9MARC</name>
<sequence>MEAAVMAAAAETCADCGARRPRYVSITLGIWLCNRCYGIHRSIGAHVTRTKCVGLDTWSPQELHRMKSIGNERAASYWESSVPAGYSRPGPASGNEEVENWIRDKYERKLFCPRDSAPPTVPEFQEKSSVSGSTTRSQGQAAKFNLPYPKLHPLPPPPKSEADDEEFGSFIQAPS</sequence>
<evidence type="ECO:0000313" key="5">
    <source>
        <dbReference type="Proteomes" id="UP001633002"/>
    </source>
</evidence>
<proteinExistence type="predicted"/>
<feature type="compositionally biased region" description="Polar residues" evidence="2">
    <location>
        <begin position="127"/>
        <end position="140"/>
    </location>
</feature>
<dbReference type="SMART" id="SM00105">
    <property type="entry name" value="ArfGap"/>
    <property type="match status" value="1"/>
</dbReference>
<reference evidence="4 5" key="1">
    <citation type="submission" date="2024-09" db="EMBL/GenBank/DDBJ databases">
        <title>Chromosome-scale assembly of Riccia sorocarpa.</title>
        <authorList>
            <person name="Paukszto L."/>
        </authorList>
    </citation>
    <scope>NUCLEOTIDE SEQUENCE [LARGE SCALE GENOMIC DNA]</scope>
    <source>
        <strain evidence="4">LP-2024</strain>
        <tissue evidence="4">Aerial parts of the thallus</tissue>
    </source>
</reference>
<keyword evidence="1" id="KW-0862">Zinc</keyword>
<dbReference type="PROSITE" id="PS50115">
    <property type="entry name" value="ARFGAP"/>
    <property type="match status" value="1"/>
</dbReference>
<evidence type="ECO:0000313" key="4">
    <source>
        <dbReference type="EMBL" id="KAL3679960.1"/>
    </source>
</evidence>
<feature type="domain" description="Arf-GAP" evidence="3">
    <location>
        <begin position="1"/>
        <end position="119"/>
    </location>
</feature>
<dbReference type="PANTHER" id="PTHR45705">
    <property type="entry name" value="FI20236P1"/>
    <property type="match status" value="1"/>
</dbReference>
<gene>
    <name evidence="4" type="ORF">R1sor_022916</name>
</gene>
<dbReference type="Gene3D" id="1.10.220.150">
    <property type="entry name" value="Arf GTPase activating protein"/>
    <property type="match status" value="1"/>
</dbReference>
<dbReference type="Pfam" id="PF01412">
    <property type="entry name" value="ArfGap"/>
    <property type="match status" value="1"/>
</dbReference>
<feature type="region of interest" description="Disordered" evidence="2">
    <location>
        <begin position="113"/>
        <end position="175"/>
    </location>
</feature>
<protein>
    <recommendedName>
        <fullName evidence="3">Arf-GAP domain-containing protein</fullName>
    </recommendedName>
</protein>
<evidence type="ECO:0000256" key="1">
    <source>
        <dbReference type="PROSITE-ProRule" id="PRU00288"/>
    </source>
</evidence>
<dbReference type="GO" id="GO:0008270">
    <property type="term" value="F:zinc ion binding"/>
    <property type="evidence" value="ECO:0007669"/>
    <property type="project" value="UniProtKB-KW"/>
</dbReference>
<dbReference type="InterPro" id="IPR037278">
    <property type="entry name" value="ARFGAP/RecO"/>
</dbReference>
<keyword evidence="5" id="KW-1185">Reference proteome</keyword>
<evidence type="ECO:0000259" key="3">
    <source>
        <dbReference type="PROSITE" id="PS50115"/>
    </source>
</evidence>
<dbReference type="SUPFAM" id="SSF57863">
    <property type="entry name" value="ArfGap/RecO-like zinc finger"/>
    <property type="match status" value="1"/>
</dbReference>
<dbReference type="Proteomes" id="UP001633002">
    <property type="component" value="Unassembled WGS sequence"/>
</dbReference>
<keyword evidence="1" id="KW-0863">Zinc-finger</keyword>
<dbReference type="InterPro" id="IPR001164">
    <property type="entry name" value="ArfGAP_dom"/>
</dbReference>
<dbReference type="InterPro" id="IPR038508">
    <property type="entry name" value="ArfGAP_dom_sf"/>
</dbReference>